<reference evidence="2" key="1">
    <citation type="journal article" date="2019" name="Int. J. Syst. Evol. Microbiol.">
        <title>The Global Catalogue of Microorganisms (GCM) 10K type strain sequencing project: providing services to taxonomists for standard genome sequencing and annotation.</title>
        <authorList>
            <consortium name="The Broad Institute Genomics Platform"/>
            <consortium name="The Broad Institute Genome Sequencing Center for Infectious Disease"/>
            <person name="Wu L."/>
            <person name="Ma J."/>
        </authorList>
    </citation>
    <scope>NUCLEOTIDE SEQUENCE [LARGE SCALE GENOMIC DNA]</scope>
    <source>
        <strain evidence="2">JCM 18542</strain>
    </source>
</reference>
<sequence>MVTGRAAAAGVEATAADLAGEMLSPSTRTADGDVADDFGELWEDEARRWGRDPGLALRRLCDGDLKGLVDQPTSPDVRAALEHPLVHFDVSEMPTKGPALRVIMTVIHTWLANVLATRADHHEQTLLVVEEGWHIAGGSTGQVFHDNMKLSRGLGLSTVSAFHHISDLPAESPARALMKEAGIVLLYGQERYEDAAEAVAMYHLPPGTEETLMNLPKGHCLVKYGSQDPMLVEHVRSSTEQRLTDTDAIIKGEQ</sequence>
<dbReference type="Gene3D" id="3.40.50.300">
    <property type="entry name" value="P-loop containing nucleotide triphosphate hydrolases"/>
    <property type="match status" value="1"/>
</dbReference>
<comment type="caution">
    <text evidence="1">The sequence shown here is derived from an EMBL/GenBank/DDBJ whole genome shotgun (WGS) entry which is preliminary data.</text>
</comment>
<protein>
    <recommendedName>
        <fullName evidence="3">ATP/GTP-binding protein</fullName>
    </recommendedName>
</protein>
<gene>
    <name evidence="1" type="ORF">GCM10023353_37830</name>
</gene>
<dbReference type="Gene3D" id="1.10.8.730">
    <property type="match status" value="1"/>
</dbReference>
<dbReference type="InterPro" id="IPR027417">
    <property type="entry name" value="P-loop_NTPase"/>
</dbReference>
<keyword evidence="2" id="KW-1185">Reference proteome</keyword>
<dbReference type="Proteomes" id="UP001500839">
    <property type="component" value="Unassembled WGS sequence"/>
</dbReference>
<evidence type="ECO:0008006" key="3">
    <source>
        <dbReference type="Google" id="ProtNLM"/>
    </source>
</evidence>
<evidence type="ECO:0000313" key="1">
    <source>
        <dbReference type="EMBL" id="GAA4825156.1"/>
    </source>
</evidence>
<dbReference type="EMBL" id="BAABKQ010000002">
    <property type="protein sequence ID" value="GAA4825156.1"/>
    <property type="molecule type" value="Genomic_DNA"/>
</dbReference>
<proteinExistence type="predicted"/>
<accession>A0ABP9D2R6</accession>
<organism evidence="1 2">
    <name type="scientific">Tomitella cavernea</name>
    <dbReference type="NCBI Taxonomy" id="1387982"/>
    <lineage>
        <taxon>Bacteria</taxon>
        <taxon>Bacillati</taxon>
        <taxon>Actinomycetota</taxon>
        <taxon>Actinomycetes</taxon>
        <taxon>Mycobacteriales</taxon>
        <taxon>Tomitella</taxon>
    </lineage>
</organism>
<dbReference type="SUPFAM" id="SSF52540">
    <property type="entry name" value="P-loop containing nucleoside triphosphate hydrolases"/>
    <property type="match status" value="1"/>
</dbReference>
<name>A0ABP9D2R6_9ACTN</name>
<evidence type="ECO:0000313" key="2">
    <source>
        <dbReference type="Proteomes" id="UP001500839"/>
    </source>
</evidence>